<evidence type="ECO:0000313" key="2">
    <source>
        <dbReference type="EMBL" id="BAF86529.1"/>
    </source>
</evidence>
<proteinExistence type="predicted"/>
<reference evidence="2 3" key="3">
    <citation type="journal article" date="2008" name="BMC Genomics">
        <title>The genome of the versatile nitrogen fixer Azorhizobium caulinodans ORS571.</title>
        <authorList>
            <person name="Lee KB."/>
            <person name="Backer P.D."/>
            <person name="Aono T."/>
            <person name="Liu CT."/>
            <person name="Suzuki S."/>
            <person name="Suzuki T."/>
            <person name="Kaneko T."/>
            <person name="Yamada M."/>
            <person name="Tabata S."/>
            <person name="Kupfer D.M."/>
            <person name="Najar F.Z."/>
            <person name="Wiley G.B."/>
            <person name="Roe B."/>
            <person name="Binnewies T.T."/>
            <person name="Ussery D.W."/>
            <person name="D'Haeze W."/>
            <person name="Herder J.D."/>
            <person name="Gevers D."/>
            <person name="Vereecke D."/>
            <person name="Holsters M."/>
            <person name="Oyaizu H."/>
        </authorList>
    </citation>
    <scope>NUCLEOTIDE SEQUENCE [LARGE SCALE GENOMIC DNA]</scope>
    <source>
        <strain evidence="3">ATCC 43989 / DSM 5975 / JCM 20966 / LMG 6465 / NBRC 14845 / NCIMB 13405 / ORS 571</strain>
    </source>
</reference>
<keyword evidence="3" id="KW-1185">Reference proteome</keyword>
<dbReference type="HOGENOM" id="CLU_1811831_0_0_5"/>
<feature type="region of interest" description="Disordered" evidence="1">
    <location>
        <begin position="1"/>
        <end position="40"/>
    </location>
</feature>
<organism evidence="2 3">
    <name type="scientific">Azorhizobium caulinodans (strain ATCC 43989 / DSM 5975 / JCM 20966 / LMG 6465 / NBRC 14845 / NCIMB 13405 / ORS 571)</name>
    <dbReference type="NCBI Taxonomy" id="438753"/>
    <lineage>
        <taxon>Bacteria</taxon>
        <taxon>Pseudomonadati</taxon>
        <taxon>Pseudomonadota</taxon>
        <taxon>Alphaproteobacteria</taxon>
        <taxon>Hyphomicrobiales</taxon>
        <taxon>Xanthobacteraceae</taxon>
        <taxon>Azorhizobium</taxon>
    </lineage>
</organism>
<dbReference type="EMBL" id="AP009384">
    <property type="protein sequence ID" value="BAF86529.1"/>
    <property type="molecule type" value="Genomic_DNA"/>
</dbReference>
<sequence>MNQMAVAVRQGSTAAARRSDDSPHPRADSRQDRLPMDLSPALSPEDAFVADLVASGRYADAASVWREAIYLLAEREYERSVQETAQLSLLHDVLSREADGAPLVPDADGAETDLAFADADAVLSEIELLLSAGAPMAFRKAG</sequence>
<reference evidence="3" key="2">
    <citation type="submission" date="2007-04" db="EMBL/GenBank/DDBJ databases">
        <title>Complete genome sequence of the nitrogen-fixing bacterium Azorhizobium caulinodans ORS571.</title>
        <authorList>
            <person name="Lee K.B."/>
            <person name="Backer P.D."/>
            <person name="Aono T."/>
            <person name="Liu C.T."/>
            <person name="Suzuki S."/>
            <person name="Suzuki T."/>
            <person name="Kaneko T."/>
            <person name="Yamada M."/>
            <person name="Tabata S."/>
            <person name="Kupfer D.M."/>
            <person name="Najar F.Z."/>
            <person name="Wiley G.B."/>
            <person name="Roe B."/>
            <person name="Binnewies T."/>
            <person name="Ussery D."/>
            <person name="Vereecke D."/>
            <person name="Gevers D."/>
            <person name="Holsters M."/>
            <person name="Oyaizu H."/>
        </authorList>
    </citation>
    <scope>NUCLEOTIDE SEQUENCE [LARGE SCALE GENOMIC DNA]</scope>
    <source>
        <strain evidence="3">ATCC 43989 / DSM 5975 / JCM 20966 / LMG 6465 / NBRC 14845 / NCIMB 13405 / ORS 571</strain>
    </source>
</reference>
<accession>A8IMD3</accession>
<dbReference type="Proteomes" id="UP000000270">
    <property type="component" value="Chromosome"/>
</dbReference>
<dbReference type="InterPro" id="IPR038296">
    <property type="entry name" value="ParD_sf"/>
</dbReference>
<evidence type="ECO:0000313" key="3">
    <source>
        <dbReference type="Proteomes" id="UP000000270"/>
    </source>
</evidence>
<protein>
    <recommendedName>
        <fullName evidence="4">Type II toxin-antitoxin system ParD family antitoxin</fullName>
    </recommendedName>
</protein>
<dbReference type="AlphaFoldDB" id="A8IMD3"/>
<reference evidence="2 3" key="6">
    <citation type="journal article" date="2011" name="Appl. Environ. Microbiol.">
        <title>Involvement of the azorhizobial chromosome partition gene (parA) in the onset of bacteroid differentiation during Sesbania rostrata stem nodule development.</title>
        <authorList>
            <person name="Liu CT."/>
            <person name="Lee KB."/>
            <person name="Wang YS."/>
            <person name="Peng MH."/>
            <person name="Lee KT."/>
            <person name="Suzuki S."/>
            <person name="Suzuki T."/>
            <person name="Oyaizu H."/>
        </authorList>
    </citation>
    <scope>NUCLEOTIDE SEQUENCE [LARGE SCALE GENOMIC DNA]</scope>
    <source>
        <strain evidence="3">ATCC 43989 / DSM 5975 / JCM 20966 / LMG 6465 / NBRC 14845 / NCIMB 13405 / ORS 571</strain>
    </source>
</reference>
<reference evidence="2 3" key="4">
    <citation type="journal article" date="2009" name="Appl. Environ. Microbiol.">
        <title>Comparative genome-wide transcriptional profiling of Azorhizobium caulinodans ORS571 grown under free-living and symbiotic conditions.</title>
        <authorList>
            <person name="Tsukada S."/>
            <person name="Aono T."/>
            <person name="Akiba N."/>
            <person name="Lee KB."/>
            <person name="Liu CT."/>
            <person name="Toyazaki H."/>
            <person name="Oyaizu H."/>
        </authorList>
    </citation>
    <scope>NUCLEOTIDE SEQUENCE [LARGE SCALE GENOMIC DNA]</scope>
    <source>
        <strain evidence="3">ATCC 43989 / DSM 5975 / JCM 20966 / LMG 6465 / NBRC 14845 / NCIMB 13405 / ORS 571</strain>
    </source>
</reference>
<evidence type="ECO:0000256" key="1">
    <source>
        <dbReference type="SAM" id="MobiDB-lite"/>
    </source>
</evidence>
<gene>
    <name evidence="2" type="ordered locus">AZC_0531</name>
</gene>
<dbReference type="Gene3D" id="6.10.10.120">
    <property type="entry name" value="Antitoxin ParD1-like"/>
    <property type="match status" value="1"/>
</dbReference>
<reference evidence="2 3" key="1">
    <citation type="journal article" date="2007" name="Appl. Environ. Microbiol.">
        <title>Rhizobial factors required for stem nodule maturation and maintenance in Sesbania rostrata-Azorhizobium caulinodans ORS571 symbiosis.</title>
        <authorList>
            <person name="Suzuki S."/>
            <person name="Aono T."/>
            <person name="Lee KB."/>
            <person name="Suzuki T."/>
            <person name="Liu CT."/>
            <person name="Miwa H."/>
            <person name="Wakao S."/>
            <person name="Iki T."/>
            <person name="Oyaizu H."/>
        </authorList>
    </citation>
    <scope>NUCLEOTIDE SEQUENCE [LARGE SCALE GENOMIC DNA]</scope>
    <source>
        <strain evidence="3">ATCC 43989 / DSM 5975 / JCM 20966 / LMG 6465 / NBRC 14845 / NCIMB 13405 / ORS 571</strain>
    </source>
</reference>
<feature type="compositionally biased region" description="Basic and acidic residues" evidence="1">
    <location>
        <begin position="17"/>
        <end position="35"/>
    </location>
</feature>
<reference evidence="2 3" key="5">
    <citation type="journal article" date="2010" name="Appl. Environ. Microbiol.">
        <title>phrR-like gene praR of Azorhizobium caulinodans ORS571 is essential for symbiosis with Sesbania rostrata and is involved in expression of reb genes.</title>
        <authorList>
            <person name="Akiba N."/>
            <person name="Aono T."/>
            <person name="Toyazaki H."/>
            <person name="Sato S."/>
            <person name="Oyaizu H."/>
        </authorList>
    </citation>
    <scope>NUCLEOTIDE SEQUENCE [LARGE SCALE GENOMIC DNA]</scope>
    <source>
        <strain evidence="3">ATCC 43989 / DSM 5975 / JCM 20966 / LMG 6465 / NBRC 14845 / NCIMB 13405 / ORS 571</strain>
    </source>
</reference>
<name>A8IMD3_AZOC5</name>
<evidence type="ECO:0008006" key="4">
    <source>
        <dbReference type="Google" id="ProtNLM"/>
    </source>
</evidence>
<dbReference type="KEGG" id="azc:AZC_0531"/>